<dbReference type="EMBL" id="LVYD01000076">
    <property type="protein sequence ID" value="OQP59575.1"/>
    <property type="molecule type" value="Genomic_DNA"/>
</dbReference>
<accession>A0A1V9FMJ4</accession>
<reference evidence="2 3" key="1">
    <citation type="submission" date="2016-03" db="EMBL/GenBank/DDBJ databases">
        <title>Niastella vici sp. nov., isolated from farmland soil.</title>
        <authorList>
            <person name="Chen L."/>
            <person name="Wang D."/>
            <person name="Yang S."/>
            <person name="Wang G."/>
        </authorList>
    </citation>
    <scope>NUCLEOTIDE SEQUENCE [LARGE SCALE GENOMIC DNA]</scope>
    <source>
        <strain evidence="2 3">DJ57</strain>
    </source>
</reference>
<sequence>MTGRRCSFFTGFSLFSVLFFAYRAPAQQKNAALNKLFAAYYHENQQLYPLDATLSGDHRYDDRLANDISIAWLNAKERFNKKYLQQLARFNRNLLNTTDKISYDVLTEILTLDLERRKFHFEYLPINQFTSVPLIMAQLGSGNGAQPFKTKQDYANWINRINDFSDYTDTAIANMRTGMQTGIVLPKVLVTKMIDQMESVANADSLSNELFNPVRTLPGSFTAVEKKKIAAQMLQAVTQKLLPCYRRLAAFLKNEYLPRAAAVAGMGALPEGAAMYRFYVRSYTTTNQSPEEIYETGLHEVARIKEEMEKVKTQTGFTGSLPEFFLFLRSNKQFMPFKTPEEVLNAYRAIAAKIDKHLDSLFDLKPNTPMVIKRVEAFREAGQNGPSYLAAPADGSSAGILYVPVPDATKINVTFLGMEATYLHEAIPGHHYQIALQQENKELPAFRNHIAFSAFFEGWALYVESLGSQLGCYTDPYQQMGALNNEMHRALRLVTDVGIHTGKMTPAQAIAFMLEHESISEADATLSVERYMAIPGQALSYKTGELEIKKIRTNCEAILKDKFDLRKFHHALLVQGDMPLTVLANYMNEWAKEQLH</sequence>
<evidence type="ECO:0000313" key="3">
    <source>
        <dbReference type="Proteomes" id="UP000192796"/>
    </source>
</evidence>
<dbReference type="PANTHER" id="PTHR33361:SF16">
    <property type="entry name" value="DUF885 DOMAIN-CONTAINING PROTEIN"/>
    <property type="match status" value="1"/>
</dbReference>
<feature type="signal peptide" evidence="1">
    <location>
        <begin position="1"/>
        <end position="21"/>
    </location>
</feature>
<organism evidence="2 3">
    <name type="scientific">Niastella vici</name>
    <dbReference type="NCBI Taxonomy" id="1703345"/>
    <lineage>
        <taxon>Bacteria</taxon>
        <taxon>Pseudomonadati</taxon>
        <taxon>Bacteroidota</taxon>
        <taxon>Chitinophagia</taxon>
        <taxon>Chitinophagales</taxon>
        <taxon>Chitinophagaceae</taxon>
        <taxon>Niastella</taxon>
    </lineage>
</organism>
<dbReference type="RefSeq" id="WP_081154541.1">
    <property type="nucleotide sequence ID" value="NZ_LVYD01000076.1"/>
</dbReference>
<gene>
    <name evidence="2" type="ORF">A3860_36915</name>
</gene>
<evidence type="ECO:0000256" key="1">
    <source>
        <dbReference type="SAM" id="SignalP"/>
    </source>
</evidence>
<proteinExistence type="predicted"/>
<keyword evidence="1" id="KW-0732">Signal</keyword>
<dbReference type="PANTHER" id="PTHR33361">
    <property type="entry name" value="GLR0591 PROTEIN"/>
    <property type="match status" value="1"/>
</dbReference>
<evidence type="ECO:0008006" key="4">
    <source>
        <dbReference type="Google" id="ProtNLM"/>
    </source>
</evidence>
<keyword evidence="3" id="KW-1185">Reference proteome</keyword>
<protein>
    <recommendedName>
        <fullName evidence="4">DUF885 domain-containing protein</fullName>
    </recommendedName>
</protein>
<dbReference type="OrthoDB" id="9760040at2"/>
<name>A0A1V9FMJ4_9BACT</name>
<dbReference type="InterPro" id="IPR010281">
    <property type="entry name" value="DUF885"/>
</dbReference>
<dbReference type="Pfam" id="PF05960">
    <property type="entry name" value="DUF885"/>
    <property type="match status" value="1"/>
</dbReference>
<dbReference type="AlphaFoldDB" id="A0A1V9FMJ4"/>
<comment type="caution">
    <text evidence="2">The sequence shown here is derived from an EMBL/GenBank/DDBJ whole genome shotgun (WGS) entry which is preliminary data.</text>
</comment>
<evidence type="ECO:0000313" key="2">
    <source>
        <dbReference type="EMBL" id="OQP59575.1"/>
    </source>
</evidence>
<feature type="chain" id="PRO_5012393218" description="DUF885 domain-containing protein" evidence="1">
    <location>
        <begin position="22"/>
        <end position="596"/>
    </location>
</feature>
<dbReference type="Proteomes" id="UP000192796">
    <property type="component" value="Unassembled WGS sequence"/>
</dbReference>
<dbReference type="STRING" id="1703345.A3860_36915"/>